<name>A0A284VM57_9EURY</name>
<organism evidence="2 3">
    <name type="scientific">Candidatus Methanoperedens nitratireducens</name>
    <dbReference type="NCBI Taxonomy" id="1392998"/>
    <lineage>
        <taxon>Archaea</taxon>
        <taxon>Methanobacteriati</taxon>
        <taxon>Methanobacteriota</taxon>
        <taxon>Stenosarchaea group</taxon>
        <taxon>Methanomicrobia</taxon>
        <taxon>Methanosarcinales</taxon>
        <taxon>ANME-2 cluster</taxon>
        <taxon>Candidatus Methanoperedentaceae</taxon>
        <taxon>Candidatus Methanoperedens</taxon>
    </lineage>
</organism>
<feature type="transmembrane region" description="Helical" evidence="1">
    <location>
        <begin position="6"/>
        <end position="22"/>
    </location>
</feature>
<dbReference type="Proteomes" id="UP000218615">
    <property type="component" value="Unassembled WGS sequence"/>
</dbReference>
<evidence type="ECO:0000256" key="1">
    <source>
        <dbReference type="SAM" id="Phobius"/>
    </source>
</evidence>
<dbReference type="RefSeq" id="WP_096204682.1">
    <property type="nucleotide sequence ID" value="NZ_FZMP01000087.1"/>
</dbReference>
<reference evidence="3" key="1">
    <citation type="submission" date="2017-06" db="EMBL/GenBank/DDBJ databases">
        <authorList>
            <person name="Cremers G."/>
        </authorList>
    </citation>
    <scope>NUCLEOTIDE SEQUENCE [LARGE SCALE GENOMIC DNA]</scope>
</reference>
<keyword evidence="1" id="KW-1133">Transmembrane helix</keyword>
<evidence type="ECO:0000313" key="3">
    <source>
        <dbReference type="Proteomes" id="UP000218615"/>
    </source>
</evidence>
<sequence length="81" mass="9213">MSIIGLMLAVFLINLPFGYWRHRAIRFSRQWMMAVHIPVPFVFLLRILSGFGWKVVPLLMFSFAAGQFAGGKLGEQMLGKV</sequence>
<gene>
    <name evidence="2" type="ORF">MNV_1770006</name>
</gene>
<keyword evidence="3" id="KW-1185">Reference proteome</keyword>
<dbReference type="EMBL" id="FZMP01000087">
    <property type="protein sequence ID" value="SNQ60355.1"/>
    <property type="molecule type" value="Genomic_DNA"/>
</dbReference>
<proteinExistence type="predicted"/>
<keyword evidence="1" id="KW-0472">Membrane</keyword>
<evidence type="ECO:0000313" key="2">
    <source>
        <dbReference type="EMBL" id="SNQ60355.1"/>
    </source>
</evidence>
<accession>A0A284VM57</accession>
<dbReference type="OrthoDB" id="98497at2157"/>
<feature type="transmembrane region" description="Helical" evidence="1">
    <location>
        <begin position="34"/>
        <end position="53"/>
    </location>
</feature>
<dbReference type="AlphaFoldDB" id="A0A284VM57"/>
<keyword evidence="1" id="KW-0812">Transmembrane</keyword>
<protein>
    <submittedName>
        <fullName evidence="2">Uncharacterized protein</fullName>
    </submittedName>
</protein>